<dbReference type="EMBL" id="LZPO01027442">
    <property type="protein sequence ID" value="OBS78357.1"/>
    <property type="molecule type" value="Genomic_DNA"/>
</dbReference>
<accession>A0A1A6HL00</accession>
<reference evidence="1 2" key="1">
    <citation type="submission" date="2016-06" db="EMBL/GenBank/DDBJ databases">
        <title>The Draft Genome Sequence and Annotation of the Desert Woodrat Neotoma lepida.</title>
        <authorList>
            <person name="Campbell M."/>
            <person name="Oakeson K.F."/>
            <person name="Yandell M."/>
            <person name="Halpert J.R."/>
            <person name="Dearing D."/>
        </authorList>
    </citation>
    <scope>NUCLEOTIDE SEQUENCE [LARGE SCALE GENOMIC DNA]</scope>
    <source>
        <strain evidence="1">417</strain>
        <tissue evidence="1">Liver</tissue>
    </source>
</reference>
<evidence type="ECO:0000313" key="2">
    <source>
        <dbReference type="Proteomes" id="UP000092124"/>
    </source>
</evidence>
<dbReference type="AlphaFoldDB" id="A0A1A6HL00"/>
<gene>
    <name evidence="1" type="ORF">A6R68_19251</name>
</gene>
<evidence type="ECO:0000313" key="1">
    <source>
        <dbReference type="EMBL" id="OBS78357.1"/>
    </source>
</evidence>
<organism evidence="1 2">
    <name type="scientific">Neotoma lepida</name>
    <name type="common">Desert woodrat</name>
    <dbReference type="NCBI Taxonomy" id="56216"/>
    <lineage>
        <taxon>Eukaryota</taxon>
        <taxon>Metazoa</taxon>
        <taxon>Chordata</taxon>
        <taxon>Craniata</taxon>
        <taxon>Vertebrata</taxon>
        <taxon>Euteleostomi</taxon>
        <taxon>Mammalia</taxon>
        <taxon>Eutheria</taxon>
        <taxon>Euarchontoglires</taxon>
        <taxon>Glires</taxon>
        <taxon>Rodentia</taxon>
        <taxon>Myomorpha</taxon>
        <taxon>Muroidea</taxon>
        <taxon>Cricetidae</taxon>
        <taxon>Neotominae</taxon>
        <taxon>Neotoma</taxon>
    </lineage>
</organism>
<name>A0A1A6HL00_NEOLE</name>
<comment type="caution">
    <text evidence="1">The sequence shown here is derived from an EMBL/GenBank/DDBJ whole genome shotgun (WGS) entry which is preliminary data.</text>
</comment>
<keyword evidence="2" id="KW-1185">Reference proteome</keyword>
<protein>
    <submittedName>
        <fullName evidence="1">Uncharacterized protein</fullName>
    </submittedName>
</protein>
<sequence>MEYWEIQLQAGAEFLGKLGHSVQRGLREDTDRIGTVQWGPQNRVALECL</sequence>
<proteinExistence type="predicted"/>
<dbReference type="Proteomes" id="UP000092124">
    <property type="component" value="Unassembled WGS sequence"/>
</dbReference>